<feature type="domain" description="MrpA C-terminal/MbhD" evidence="9">
    <location>
        <begin position="3"/>
        <end position="60"/>
    </location>
</feature>
<dbReference type="Pfam" id="PF13244">
    <property type="entry name" value="MbhD"/>
    <property type="match status" value="1"/>
</dbReference>
<evidence type="ECO:0000313" key="11">
    <source>
        <dbReference type="EMBL" id="QDV08823.1"/>
    </source>
</evidence>
<keyword evidence="4 7" id="KW-0812">Transmembrane</keyword>
<keyword evidence="6 7" id="KW-0472">Membrane</keyword>
<comment type="subcellular location">
    <subcellularLocation>
        <location evidence="1">Cell membrane</location>
        <topology evidence="1">Multi-pass membrane protein</topology>
    </subcellularLocation>
</comment>
<dbReference type="Proteomes" id="UP000320390">
    <property type="component" value="Chromosome"/>
</dbReference>
<name>A0A518EXL4_9BACT</name>
<dbReference type="AlphaFoldDB" id="A0A518EXL4"/>
<evidence type="ECO:0000259" key="9">
    <source>
        <dbReference type="Pfam" id="PF13244"/>
    </source>
</evidence>
<dbReference type="InterPro" id="IPR007182">
    <property type="entry name" value="MnhB"/>
</dbReference>
<accession>A0A518EXL4</accession>
<feature type="transmembrane region" description="Helical" evidence="7">
    <location>
        <begin position="284"/>
        <end position="311"/>
    </location>
</feature>
<protein>
    <submittedName>
        <fullName evidence="11">Na(+)/H(+) antiporter subunit A</fullName>
    </submittedName>
</protein>
<evidence type="ECO:0000256" key="7">
    <source>
        <dbReference type="SAM" id="Phobius"/>
    </source>
</evidence>
<feature type="domain" description="MrpA C-terminal/MbhE" evidence="10">
    <location>
        <begin position="106"/>
        <end position="162"/>
    </location>
</feature>
<dbReference type="NCBIfam" id="NF009161">
    <property type="entry name" value="PRK12507.1"/>
    <property type="match status" value="1"/>
</dbReference>
<feature type="transmembrane region" description="Helical" evidence="7">
    <location>
        <begin position="140"/>
        <end position="158"/>
    </location>
</feature>
<dbReference type="NCBIfam" id="NF009162">
    <property type="entry name" value="PRK12508.1"/>
    <property type="match status" value="1"/>
</dbReference>
<keyword evidence="5 7" id="KW-1133">Transmembrane helix</keyword>
<dbReference type="GO" id="GO:0005886">
    <property type="term" value="C:plasma membrane"/>
    <property type="evidence" value="ECO:0007669"/>
    <property type="project" value="UniProtKB-SubCell"/>
</dbReference>
<dbReference type="PANTHER" id="PTHR33932:SF4">
    <property type="entry name" value="NA(+)_H(+) ANTIPORTER SUBUNIT B"/>
    <property type="match status" value="1"/>
</dbReference>
<organism evidence="11 12">
    <name type="scientific">Saltatorellus ferox</name>
    <dbReference type="NCBI Taxonomy" id="2528018"/>
    <lineage>
        <taxon>Bacteria</taxon>
        <taxon>Pseudomonadati</taxon>
        <taxon>Planctomycetota</taxon>
        <taxon>Planctomycetia</taxon>
        <taxon>Planctomycetia incertae sedis</taxon>
        <taxon>Saltatorellus</taxon>
    </lineage>
</organism>
<feature type="transmembrane region" description="Helical" evidence="7">
    <location>
        <begin position="217"/>
        <end position="237"/>
    </location>
</feature>
<evidence type="ECO:0000256" key="4">
    <source>
        <dbReference type="ARBA" id="ARBA00022692"/>
    </source>
</evidence>
<evidence type="ECO:0000259" key="10">
    <source>
        <dbReference type="Pfam" id="PF20501"/>
    </source>
</evidence>
<feature type="transmembrane region" description="Helical" evidence="7">
    <location>
        <begin position="44"/>
        <end position="63"/>
    </location>
</feature>
<dbReference type="InterPro" id="IPR025383">
    <property type="entry name" value="MrpA_C/MbhD"/>
</dbReference>
<feature type="transmembrane region" description="Helical" evidence="7">
    <location>
        <begin position="249"/>
        <end position="272"/>
    </location>
</feature>
<comment type="similarity">
    <text evidence="2">Belongs to the CPA3 antiporters (TC 2.A.63) subunit B family.</text>
</comment>
<feature type="domain" description="Na+/H+ antiporter MnhB subunit-related protein" evidence="8">
    <location>
        <begin position="184"/>
        <end position="305"/>
    </location>
</feature>
<evidence type="ECO:0000256" key="1">
    <source>
        <dbReference type="ARBA" id="ARBA00004651"/>
    </source>
</evidence>
<dbReference type="InterPro" id="IPR042106">
    <property type="entry name" value="Nuo/plastoQ_OxRdtase_6_NuoJ"/>
</dbReference>
<feature type="transmembrane region" description="Helical" evidence="7">
    <location>
        <begin position="187"/>
        <end position="205"/>
    </location>
</feature>
<evidence type="ECO:0000256" key="2">
    <source>
        <dbReference type="ARBA" id="ARBA00009425"/>
    </source>
</evidence>
<proteinExistence type="inferred from homology"/>
<dbReference type="Pfam" id="PF04039">
    <property type="entry name" value="MnhB"/>
    <property type="match status" value="1"/>
</dbReference>
<dbReference type="InterPro" id="IPR050622">
    <property type="entry name" value="CPA3_antiporter_subunitB"/>
</dbReference>
<reference evidence="11 12" key="1">
    <citation type="submission" date="2019-02" db="EMBL/GenBank/DDBJ databases">
        <title>Deep-cultivation of Planctomycetes and their phenomic and genomic characterization uncovers novel biology.</title>
        <authorList>
            <person name="Wiegand S."/>
            <person name="Jogler M."/>
            <person name="Boedeker C."/>
            <person name="Pinto D."/>
            <person name="Vollmers J."/>
            <person name="Rivas-Marin E."/>
            <person name="Kohn T."/>
            <person name="Peeters S.H."/>
            <person name="Heuer A."/>
            <person name="Rast P."/>
            <person name="Oberbeckmann S."/>
            <person name="Bunk B."/>
            <person name="Jeske O."/>
            <person name="Meyerdierks A."/>
            <person name="Storesund J.E."/>
            <person name="Kallscheuer N."/>
            <person name="Luecker S."/>
            <person name="Lage O.M."/>
            <person name="Pohl T."/>
            <person name="Merkel B.J."/>
            <person name="Hornburger P."/>
            <person name="Mueller R.-W."/>
            <person name="Bruemmer F."/>
            <person name="Labrenz M."/>
            <person name="Spormann A.M."/>
            <person name="Op den Camp H."/>
            <person name="Overmann J."/>
            <person name="Amann R."/>
            <person name="Jetten M.S.M."/>
            <person name="Mascher T."/>
            <person name="Medema M.H."/>
            <person name="Devos D.P."/>
            <person name="Kaster A.-K."/>
            <person name="Ovreas L."/>
            <person name="Rohde M."/>
            <person name="Galperin M.Y."/>
            <person name="Jogler C."/>
        </authorList>
    </citation>
    <scope>NUCLEOTIDE SEQUENCE [LARGE SCALE GENOMIC DNA]</scope>
    <source>
        <strain evidence="11 12">Poly30</strain>
    </source>
</reference>
<dbReference type="PANTHER" id="PTHR33932">
    <property type="entry name" value="NA(+)/H(+) ANTIPORTER SUBUNIT B"/>
    <property type="match status" value="1"/>
</dbReference>
<evidence type="ECO:0000256" key="3">
    <source>
        <dbReference type="ARBA" id="ARBA00022475"/>
    </source>
</evidence>
<evidence type="ECO:0000259" key="8">
    <source>
        <dbReference type="Pfam" id="PF04039"/>
    </source>
</evidence>
<sequence length="338" mass="35696">MTIAYASVRTKNLFEAAMLFGIFSLVSASFFVVLDAVDVAMTEAAVGAGVSTILMLSTLAVTGHKVRPRPVQRNVLAIAVSVLLGAALVYGTLDMPRIGDPDAPVQTHPIARHFIEVSPVETQIPNMVTPLLASYRGYDTLGETAVVFTAGIGVLALIGRRRRRDGTPVEAGEGVDAMQDRHRVLRIVGKQLIPAILLYACYVQAHGDFGPGGGFQAGVIFASALMLFMLLVGIDEAEKVIKPKVLEKLIALGLLIYGCTGLLTVLKGGAFLDYKVLAHDPIHGLHYGILAVELGVGITVTAVITTIIFTFAGHMRGRQKLVAPATDGTVVTTDGGAL</sequence>
<keyword evidence="12" id="KW-1185">Reference proteome</keyword>
<evidence type="ECO:0000256" key="5">
    <source>
        <dbReference type="ARBA" id="ARBA00022989"/>
    </source>
</evidence>
<dbReference type="NCBIfam" id="NF009159">
    <property type="entry name" value="PRK12504.1"/>
    <property type="match status" value="1"/>
</dbReference>
<dbReference type="EMBL" id="CP036434">
    <property type="protein sequence ID" value="QDV08823.1"/>
    <property type="molecule type" value="Genomic_DNA"/>
</dbReference>
<dbReference type="Gene3D" id="1.20.120.1200">
    <property type="entry name" value="NADH-ubiquinone/plastoquinone oxidoreductase chain 6, subunit NuoJ"/>
    <property type="match status" value="1"/>
</dbReference>
<keyword evidence="3" id="KW-1003">Cell membrane</keyword>
<dbReference type="Pfam" id="PF20501">
    <property type="entry name" value="MbhE"/>
    <property type="match status" value="1"/>
</dbReference>
<gene>
    <name evidence="11" type="primary">mrpA_3</name>
    <name evidence="11" type="ORF">Poly30_43780</name>
</gene>
<evidence type="ECO:0000313" key="12">
    <source>
        <dbReference type="Proteomes" id="UP000320390"/>
    </source>
</evidence>
<feature type="transmembrane region" description="Helical" evidence="7">
    <location>
        <begin position="12"/>
        <end position="32"/>
    </location>
</feature>
<evidence type="ECO:0000256" key="6">
    <source>
        <dbReference type="ARBA" id="ARBA00023136"/>
    </source>
</evidence>
<feature type="transmembrane region" description="Helical" evidence="7">
    <location>
        <begin position="75"/>
        <end position="93"/>
    </location>
</feature>
<dbReference type="InterPro" id="IPR046806">
    <property type="entry name" value="MrpA_C/MbhE"/>
</dbReference>